<organism evidence="3 4">
    <name type="scientific">Eschrichtius robustus</name>
    <name type="common">California gray whale</name>
    <name type="synonym">Eschrichtius gibbosus</name>
    <dbReference type="NCBI Taxonomy" id="9764"/>
    <lineage>
        <taxon>Eukaryota</taxon>
        <taxon>Metazoa</taxon>
        <taxon>Chordata</taxon>
        <taxon>Craniata</taxon>
        <taxon>Vertebrata</taxon>
        <taxon>Euteleostomi</taxon>
        <taxon>Mammalia</taxon>
        <taxon>Eutheria</taxon>
        <taxon>Laurasiatheria</taxon>
        <taxon>Artiodactyla</taxon>
        <taxon>Whippomorpha</taxon>
        <taxon>Cetacea</taxon>
        <taxon>Mysticeti</taxon>
        <taxon>Eschrichtiidae</taxon>
        <taxon>Eschrichtius</taxon>
    </lineage>
</organism>
<accession>A0AB34HER2</accession>
<proteinExistence type="predicted"/>
<dbReference type="EMBL" id="JAIQCJ010001301">
    <property type="protein sequence ID" value="KAJ8791321.1"/>
    <property type="molecule type" value="Genomic_DNA"/>
</dbReference>
<sequence>MLFSVNLQVTLLLTVFGENDQSQDAVSLHQDINDYNRRFSGQPRSNTLQAFPPSCLTRAISSARNACPAARLLADFLILQVGPIEHKRYEDGGYTSLAHFITSHDITGTHGRGKTSLRLKGASAVGDSRRSTWGRITEIATAANSLGPPAACGRPPSLLGAGAWAPESLAIPEEAGKAMEASGLGEEEST</sequence>
<dbReference type="Proteomes" id="UP001159641">
    <property type="component" value="Unassembled WGS sequence"/>
</dbReference>
<gene>
    <name evidence="3" type="ORF">J1605_004368</name>
    <name evidence="2" type="ORF">J1605_013821</name>
</gene>
<keyword evidence="1" id="KW-0732">Signal</keyword>
<feature type="signal peptide" evidence="1">
    <location>
        <begin position="1"/>
        <end position="17"/>
    </location>
</feature>
<dbReference type="EMBL" id="JAIQCJ010002252">
    <property type="protein sequence ID" value="KAJ8778203.1"/>
    <property type="molecule type" value="Genomic_DNA"/>
</dbReference>
<protein>
    <submittedName>
        <fullName evidence="3">Uncharacterized protein</fullName>
    </submittedName>
</protein>
<keyword evidence="4" id="KW-1185">Reference proteome</keyword>
<evidence type="ECO:0000313" key="2">
    <source>
        <dbReference type="EMBL" id="KAJ8778203.1"/>
    </source>
</evidence>
<name>A0AB34HER2_ESCRO</name>
<comment type="caution">
    <text evidence="3">The sequence shown here is derived from an EMBL/GenBank/DDBJ whole genome shotgun (WGS) entry which is preliminary data.</text>
</comment>
<evidence type="ECO:0000313" key="4">
    <source>
        <dbReference type="Proteomes" id="UP001159641"/>
    </source>
</evidence>
<evidence type="ECO:0000256" key="1">
    <source>
        <dbReference type="SAM" id="SignalP"/>
    </source>
</evidence>
<feature type="chain" id="PRO_5044719683" evidence="1">
    <location>
        <begin position="18"/>
        <end position="190"/>
    </location>
</feature>
<dbReference type="AlphaFoldDB" id="A0AB34HER2"/>
<evidence type="ECO:0000313" key="3">
    <source>
        <dbReference type="EMBL" id="KAJ8791321.1"/>
    </source>
</evidence>
<reference evidence="3 4" key="1">
    <citation type="submission" date="2022-11" db="EMBL/GenBank/DDBJ databases">
        <title>Whole genome sequence of Eschrichtius robustus ER-17-0199.</title>
        <authorList>
            <person name="Bruniche-Olsen A."/>
            <person name="Black A.N."/>
            <person name="Fields C.J."/>
            <person name="Walden K."/>
            <person name="Dewoody J.A."/>
        </authorList>
    </citation>
    <scope>NUCLEOTIDE SEQUENCE [LARGE SCALE GENOMIC DNA]</scope>
    <source>
        <strain evidence="3">ER-17-0199</strain>
        <tissue evidence="3">Blubber</tissue>
    </source>
</reference>